<gene>
    <name evidence="1" type="ORF">SAMN04487928_10936</name>
</gene>
<accession>A0A1I5THS0</accession>
<protein>
    <submittedName>
        <fullName evidence="1">Uncharacterized protein</fullName>
    </submittedName>
</protein>
<dbReference type="Proteomes" id="UP000182624">
    <property type="component" value="Unassembled WGS sequence"/>
</dbReference>
<dbReference type="AlphaFoldDB" id="A0A1I5THS0"/>
<organism evidence="1 2">
    <name type="scientific">Butyrivibrio proteoclasticus</name>
    <dbReference type="NCBI Taxonomy" id="43305"/>
    <lineage>
        <taxon>Bacteria</taxon>
        <taxon>Bacillati</taxon>
        <taxon>Bacillota</taxon>
        <taxon>Clostridia</taxon>
        <taxon>Lachnospirales</taxon>
        <taxon>Lachnospiraceae</taxon>
        <taxon>Butyrivibrio</taxon>
    </lineage>
</organism>
<evidence type="ECO:0000313" key="1">
    <source>
        <dbReference type="EMBL" id="SFP82468.1"/>
    </source>
</evidence>
<dbReference type="EMBL" id="FOXO01000009">
    <property type="protein sequence ID" value="SFP82468.1"/>
    <property type="molecule type" value="Genomic_DNA"/>
</dbReference>
<name>A0A1I5THS0_9FIRM</name>
<sequence length="64" mass="7606">MISMMRQQQGDFNRCCDFIARMIEKYGYSIERGTVKKVALIYEWINTSGDKQDYILNLEYSRIA</sequence>
<proteinExistence type="predicted"/>
<reference evidence="2" key="1">
    <citation type="submission" date="2016-10" db="EMBL/GenBank/DDBJ databases">
        <authorList>
            <person name="Varghese N."/>
            <person name="Submissions S."/>
        </authorList>
    </citation>
    <scope>NUCLEOTIDE SEQUENCE [LARGE SCALE GENOMIC DNA]</scope>
    <source>
        <strain evidence="2">P18</strain>
    </source>
</reference>
<keyword evidence="2" id="KW-1185">Reference proteome</keyword>
<dbReference type="OrthoDB" id="2054408at2"/>
<evidence type="ECO:0000313" key="2">
    <source>
        <dbReference type="Proteomes" id="UP000182624"/>
    </source>
</evidence>